<keyword evidence="6" id="KW-1185">Reference proteome</keyword>
<dbReference type="GO" id="GO:0008233">
    <property type="term" value="F:peptidase activity"/>
    <property type="evidence" value="ECO:0007669"/>
    <property type="project" value="UniProtKB-KW"/>
</dbReference>
<evidence type="ECO:0000256" key="1">
    <source>
        <dbReference type="ARBA" id="ARBA00010541"/>
    </source>
</evidence>
<dbReference type="InterPro" id="IPR009003">
    <property type="entry name" value="Peptidase_S1_PA"/>
</dbReference>
<dbReference type="EMBL" id="BAAADB010000019">
    <property type="protein sequence ID" value="GAA0513468.1"/>
    <property type="molecule type" value="Genomic_DNA"/>
</dbReference>
<evidence type="ECO:0000313" key="5">
    <source>
        <dbReference type="EMBL" id="GAA0513468.1"/>
    </source>
</evidence>
<dbReference type="Gene3D" id="2.40.10.10">
    <property type="entry name" value="Trypsin-like serine proteases"/>
    <property type="match status" value="2"/>
</dbReference>
<dbReference type="SMART" id="SM00228">
    <property type="entry name" value="PDZ"/>
    <property type="match status" value="1"/>
</dbReference>
<dbReference type="Pfam" id="PF13365">
    <property type="entry name" value="Trypsin_2"/>
    <property type="match status" value="1"/>
</dbReference>
<keyword evidence="3" id="KW-0378">Hydrolase</keyword>
<reference evidence="5 6" key="1">
    <citation type="journal article" date="2019" name="Int. J. Syst. Evol. Microbiol.">
        <title>The Global Catalogue of Microorganisms (GCM) 10K type strain sequencing project: providing services to taxonomists for standard genome sequencing and annotation.</title>
        <authorList>
            <consortium name="The Broad Institute Genomics Platform"/>
            <consortium name="The Broad Institute Genome Sequencing Center for Infectious Disease"/>
            <person name="Wu L."/>
            <person name="Ma J."/>
        </authorList>
    </citation>
    <scope>NUCLEOTIDE SEQUENCE [LARGE SCALE GENOMIC DNA]</scope>
    <source>
        <strain evidence="5 6">JCM 14368</strain>
    </source>
</reference>
<dbReference type="Pfam" id="PF13180">
    <property type="entry name" value="PDZ_2"/>
    <property type="match status" value="1"/>
</dbReference>
<proteinExistence type="inferred from homology"/>
<comment type="caution">
    <text evidence="5">The sequence shown here is derived from an EMBL/GenBank/DDBJ whole genome shotgun (WGS) entry which is preliminary data.</text>
</comment>
<dbReference type="SUPFAM" id="SSF50156">
    <property type="entry name" value="PDZ domain-like"/>
    <property type="match status" value="1"/>
</dbReference>
<organism evidence="5 6">
    <name type="scientific">Deinococcus depolymerans</name>
    <dbReference type="NCBI Taxonomy" id="392408"/>
    <lineage>
        <taxon>Bacteria</taxon>
        <taxon>Thermotogati</taxon>
        <taxon>Deinococcota</taxon>
        <taxon>Deinococci</taxon>
        <taxon>Deinococcales</taxon>
        <taxon>Deinococcaceae</taxon>
        <taxon>Deinococcus</taxon>
    </lineage>
</organism>
<dbReference type="PANTHER" id="PTHR43343">
    <property type="entry name" value="PEPTIDASE S12"/>
    <property type="match status" value="1"/>
</dbReference>
<comment type="similarity">
    <text evidence="1">Belongs to the peptidase S1C family.</text>
</comment>
<dbReference type="InterPro" id="IPR001478">
    <property type="entry name" value="PDZ"/>
</dbReference>
<evidence type="ECO:0000313" key="6">
    <source>
        <dbReference type="Proteomes" id="UP001500191"/>
    </source>
</evidence>
<dbReference type="InterPro" id="IPR036034">
    <property type="entry name" value="PDZ_sf"/>
</dbReference>
<dbReference type="SUPFAM" id="SSF50494">
    <property type="entry name" value="Trypsin-like serine proteases"/>
    <property type="match status" value="1"/>
</dbReference>
<accession>A0ABN1C7P4</accession>
<evidence type="ECO:0000256" key="2">
    <source>
        <dbReference type="ARBA" id="ARBA00022670"/>
    </source>
</evidence>
<gene>
    <name evidence="5" type="ORF">GCM10008937_21510</name>
</gene>
<feature type="domain" description="PDZ" evidence="4">
    <location>
        <begin position="272"/>
        <end position="370"/>
    </location>
</feature>
<dbReference type="PANTHER" id="PTHR43343:SF3">
    <property type="entry name" value="PROTEASE DO-LIKE 8, CHLOROPLASTIC"/>
    <property type="match status" value="1"/>
</dbReference>
<dbReference type="InterPro" id="IPR043504">
    <property type="entry name" value="Peptidase_S1_PA_chymotrypsin"/>
</dbReference>
<evidence type="ECO:0000259" key="4">
    <source>
        <dbReference type="SMART" id="SM00228"/>
    </source>
</evidence>
<evidence type="ECO:0000256" key="3">
    <source>
        <dbReference type="ARBA" id="ARBA00022801"/>
    </source>
</evidence>
<dbReference type="PRINTS" id="PR00834">
    <property type="entry name" value="PROTEASES2C"/>
</dbReference>
<protein>
    <submittedName>
        <fullName evidence="5">S1C family serine protease</fullName>
    </submittedName>
</protein>
<dbReference type="GO" id="GO:0006508">
    <property type="term" value="P:proteolysis"/>
    <property type="evidence" value="ECO:0007669"/>
    <property type="project" value="UniProtKB-KW"/>
</dbReference>
<name>A0ABN1C7P4_9DEIO</name>
<dbReference type="InterPro" id="IPR051201">
    <property type="entry name" value="Chloro_Bact_Ser_Proteases"/>
</dbReference>
<dbReference type="Gene3D" id="2.30.42.10">
    <property type="match status" value="1"/>
</dbReference>
<keyword evidence="2 5" id="KW-0645">Protease</keyword>
<dbReference type="InterPro" id="IPR001940">
    <property type="entry name" value="Peptidase_S1C"/>
</dbReference>
<dbReference type="Proteomes" id="UP001500191">
    <property type="component" value="Unassembled WGS sequence"/>
</dbReference>
<sequence>MTPERAPDTTPGFRSAAFRNRALQVLGVSLLLSGAVMGAYVTGRVSAERALVTPDEINTVEVSQKALQAVVRIDNRLQREQLQTGDDPIETGTGFFYKKDLIVTNYHVVQYQESLSVTLFNGRRVPAKIEGIDPGIDIAILRVSGVTAPATLRFGSSARLIPGQKLITLGTPFRIQNFVGSGVFSVAASARDVPRNDQLGAEISQYLTTTASVQQGNSGGPVLDSRGAVVGVADLNAAPNALVPGTVGIAIPGDLVKQSLDDLEKIGVPQRGTLGVTMVDLENLDPALRQLAGLSSSEGALVDQVPAGTAAARAGLRGSLRNSKDQLLAPLGDIIVAVDGQRVRDSFDVIRLVAAKRPGQSVTLRVWRNKKSVDVKVTLLKRTLQ</sequence>